<keyword evidence="2 5" id="KW-0812">Transmembrane</keyword>
<feature type="domain" description="Yip1" evidence="6">
    <location>
        <begin position="26"/>
        <end position="197"/>
    </location>
</feature>
<evidence type="ECO:0000256" key="1">
    <source>
        <dbReference type="ARBA" id="ARBA00004141"/>
    </source>
</evidence>
<sequence length="209" mass="21463">MGMGTASGGGFDLSNPANSFVDVARRVVLQPVRFFAGLPRGGNLLNPLVFALVCIVVSAILSGLLVLLGVQQNPGFNPNPQNAIPSTFAPTSALASILFAPIGGAIGLFVAAAIQQLLVRLIVGENNSGFASTFGVASYTQVTALVNWIPIVGPLVALYGLYLSIVGIREAHGTTTGQAALVVLIPFVVVLVVALVVLAWVGLTVFNQG</sequence>
<dbReference type="AlphaFoldDB" id="A0A6J4PGY3"/>
<evidence type="ECO:0000259" key="6">
    <source>
        <dbReference type="Pfam" id="PF04893"/>
    </source>
</evidence>
<dbReference type="Pfam" id="PF04893">
    <property type="entry name" value="Yip1"/>
    <property type="match status" value="1"/>
</dbReference>
<evidence type="ECO:0000256" key="5">
    <source>
        <dbReference type="SAM" id="Phobius"/>
    </source>
</evidence>
<evidence type="ECO:0000313" key="7">
    <source>
        <dbReference type="EMBL" id="CAA9415805.1"/>
    </source>
</evidence>
<protein>
    <recommendedName>
        <fullName evidence="6">Yip1 domain-containing protein</fullName>
    </recommendedName>
</protein>
<proteinExistence type="predicted"/>
<evidence type="ECO:0000256" key="4">
    <source>
        <dbReference type="ARBA" id="ARBA00023136"/>
    </source>
</evidence>
<name>A0A6J4PGY3_9ACTN</name>
<evidence type="ECO:0000256" key="2">
    <source>
        <dbReference type="ARBA" id="ARBA00022692"/>
    </source>
</evidence>
<dbReference type="EMBL" id="CADCUZ010000070">
    <property type="protein sequence ID" value="CAA9415805.1"/>
    <property type="molecule type" value="Genomic_DNA"/>
</dbReference>
<keyword evidence="4 5" id="KW-0472">Membrane</keyword>
<reference evidence="7" key="1">
    <citation type="submission" date="2020-02" db="EMBL/GenBank/DDBJ databases">
        <authorList>
            <person name="Meier V. D."/>
        </authorList>
    </citation>
    <scope>NUCLEOTIDE SEQUENCE</scope>
    <source>
        <strain evidence="7">AVDCRST_MAG55</strain>
    </source>
</reference>
<evidence type="ECO:0000256" key="3">
    <source>
        <dbReference type="ARBA" id="ARBA00022989"/>
    </source>
</evidence>
<accession>A0A6J4PGY3</accession>
<feature type="transmembrane region" description="Helical" evidence="5">
    <location>
        <begin position="148"/>
        <end position="168"/>
    </location>
</feature>
<feature type="transmembrane region" description="Helical" evidence="5">
    <location>
        <begin position="91"/>
        <end position="114"/>
    </location>
</feature>
<dbReference type="GO" id="GO:0016020">
    <property type="term" value="C:membrane"/>
    <property type="evidence" value="ECO:0007669"/>
    <property type="project" value="UniProtKB-SubCell"/>
</dbReference>
<organism evidence="7">
    <name type="scientific">uncultured Rubrobacteraceae bacterium</name>
    <dbReference type="NCBI Taxonomy" id="349277"/>
    <lineage>
        <taxon>Bacteria</taxon>
        <taxon>Bacillati</taxon>
        <taxon>Actinomycetota</taxon>
        <taxon>Rubrobacteria</taxon>
        <taxon>Rubrobacterales</taxon>
        <taxon>Rubrobacteraceae</taxon>
        <taxon>environmental samples</taxon>
    </lineage>
</organism>
<keyword evidence="3 5" id="KW-1133">Transmembrane helix</keyword>
<comment type="subcellular location">
    <subcellularLocation>
        <location evidence="1">Membrane</location>
        <topology evidence="1">Multi-pass membrane protein</topology>
    </subcellularLocation>
</comment>
<feature type="transmembrane region" description="Helical" evidence="5">
    <location>
        <begin position="180"/>
        <end position="203"/>
    </location>
</feature>
<dbReference type="InterPro" id="IPR006977">
    <property type="entry name" value="Yip1_dom"/>
</dbReference>
<feature type="transmembrane region" description="Helical" evidence="5">
    <location>
        <begin position="48"/>
        <end position="70"/>
    </location>
</feature>
<gene>
    <name evidence="7" type="ORF">AVDCRST_MAG55-1600</name>
</gene>